<dbReference type="GO" id="GO:0000287">
    <property type="term" value="F:magnesium ion binding"/>
    <property type="evidence" value="ECO:0007669"/>
    <property type="project" value="InterPro"/>
</dbReference>
<dbReference type="InterPro" id="IPR045229">
    <property type="entry name" value="TPP_enz"/>
</dbReference>
<dbReference type="AlphaFoldDB" id="Q2W979"/>
<dbReference type="GO" id="GO:0003984">
    <property type="term" value="F:acetolactate synthase activity"/>
    <property type="evidence" value="ECO:0007669"/>
    <property type="project" value="TreeGrafter"/>
</dbReference>
<evidence type="ECO:0000259" key="6">
    <source>
        <dbReference type="Pfam" id="PF02776"/>
    </source>
</evidence>
<dbReference type="HOGENOM" id="CLU_013748_1_3_5"/>
<dbReference type="InterPro" id="IPR029061">
    <property type="entry name" value="THDP-binding"/>
</dbReference>
<proteinExistence type="inferred from homology"/>
<dbReference type="PROSITE" id="PS00187">
    <property type="entry name" value="TPP_ENZYMES"/>
    <property type="match status" value="1"/>
</dbReference>
<dbReference type="GO" id="GO:0009097">
    <property type="term" value="P:isoleucine biosynthetic process"/>
    <property type="evidence" value="ECO:0007669"/>
    <property type="project" value="TreeGrafter"/>
</dbReference>
<feature type="domain" description="Thiamine pyrophosphate enzyme central" evidence="4">
    <location>
        <begin position="201"/>
        <end position="338"/>
    </location>
</feature>
<organism evidence="7 8">
    <name type="scientific">Paramagnetospirillum magneticum (strain ATCC 700264 / AMB-1)</name>
    <name type="common">Magnetospirillum magneticum</name>
    <dbReference type="NCBI Taxonomy" id="342108"/>
    <lineage>
        <taxon>Bacteria</taxon>
        <taxon>Pseudomonadati</taxon>
        <taxon>Pseudomonadota</taxon>
        <taxon>Alphaproteobacteria</taxon>
        <taxon>Rhodospirillales</taxon>
        <taxon>Magnetospirillaceae</taxon>
        <taxon>Paramagnetospirillum</taxon>
    </lineage>
</organism>
<dbReference type="Proteomes" id="UP000007058">
    <property type="component" value="Chromosome"/>
</dbReference>
<dbReference type="SUPFAM" id="SSF52467">
    <property type="entry name" value="DHS-like NAD/FAD-binding domain"/>
    <property type="match status" value="1"/>
</dbReference>
<dbReference type="GO" id="GO:0009099">
    <property type="term" value="P:L-valine biosynthetic process"/>
    <property type="evidence" value="ECO:0007669"/>
    <property type="project" value="TreeGrafter"/>
</dbReference>
<sequence>MKVGDYVINRLAEEGIDKIFVVYGAANGDLIDAFTRTNKTEYVATMHEQGGGFAAEAYAKIKGIPGATIATSGPGGQNLLTSMGNCFYDSIPCVFMTGQINSQFLRPDPSIRQVGFQETDIVGMAKPVTKYAKMITSAAEIRYEVEKALFIAKEGRPGPVLLDIPLNIQKQDIDPDKLFGFDTVAAQRSWNLDAVDAAIDTYLADLAKSKRPTIMVGGGVRLANAVDDLVELGEVLGVPMFPTWNALDVVTSDLPQYGGRIGTYGGAGRNFGIQNSDLLLAVGSRISGRITGGNIHSFAREAKKYVVDVDETLLQKHLQQVPLDVNVLCDAGIFLRRLVARAKALRANGGLGDHKAWLSKVLDWRDRYDPVLPEFFEQKGTVHPYAFVRKLSEMMKGGDIVVGDCGGNIVVTSHAFETKRGQRLLTNNGNSPMGFSFAGAMGAWFAAPNNQVVCIIGDGGMNMNIQELQTFVNYGVKVKTFILNNHIYGITKAYQETNFNGRAEACGPKGYAPPDFVKIAQAYGVKTVTIETQQEMEAKIAEVLAADCAVVCDVNMHEYHTYEPRIFGWKTPIEDMYPYLPRDEFRANMLIEPLDDWQNPAYPDVVQKKTLDP</sequence>
<dbReference type="PANTHER" id="PTHR18968:SF142">
    <property type="entry name" value="ACETOLACTATE SYNTHASE"/>
    <property type="match status" value="1"/>
</dbReference>
<dbReference type="CDD" id="cd00568">
    <property type="entry name" value="TPP_enzymes"/>
    <property type="match status" value="1"/>
</dbReference>
<dbReference type="KEGG" id="mag:amb0792"/>
<accession>Q2W979</accession>
<dbReference type="FunFam" id="3.40.50.970:FF:000007">
    <property type="entry name" value="Acetolactate synthase"/>
    <property type="match status" value="1"/>
</dbReference>
<keyword evidence="2 3" id="KW-0786">Thiamine pyrophosphate</keyword>
<evidence type="ECO:0000313" key="7">
    <source>
        <dbReference type="EMBL" id="BAE49596.1"/>
    </source>
</evidence>
<comment type="similarity">
    <text evidence="1 3">Belongs to the TPP enzyme family.</text>
</comment>
<dbReference type="InterPro" id="IPR012000">
    <property type="entry name" value="Thiamin_PyroP_enz_cen_dom"/>
</dbReference>
<name>Q2W979_PARM1</name>
<evidence type="ECO:0000259" key="4">
    <source>
        <dbReference type="Pfam" id="PF00205"/>
    </source>
</evidence>
<feature type="domain" description="Thiamine pyrophosphate enzyme TPP-binding" evidence="5">
    <location>
        <begin position="407"/>
        <end position="554"/>
    </location>
</feature>
<dbReference type="Gene3D" id="3.40.50.1220">
    <property type="entry name" value="TPP-binding domain"/>
    <property type="match status" value="1"/>
</dbReference>
<dbReference type="STRING" id="342108.amb0792"/>
<dbReference type="PANTHER" id="PTHR18968">
    <property type="entry name" value="THIAMINE PYROPHOSPHATE ENZYMES"/>
    <property type="match status" value="1"/>
</dbReference>
<dbReference type="SUPFAM" id="SSF52518">
    <property type="entry name" value="Thiamin diphosphate-binding fold (THDP-binding)"/>
    <property type="match status" value="2"/>
</dbReference>
<evidence type="ECO:0000256" key="1">
    <source>
        <dbReference type="ARBA" id="ARBA00007812"/>
    </source>
</evidence>
<dbReference type="OrthoDB" id="4494979at2"/>
<feature type="domain" description="Thiamine pyrophosphate enzyme N-terminal TPP-binding" evidence="6">
    <location>
        <begin position="1"/>
        <end position="122"/>
    </location>
</feature>
<reference evidence="7 8" key="1">
    <citation type="journal article" date="2005" name="DNA Res.">
        <title>Complete genome sequence of the facultative anaerobic magnetotactic bacterium Magnetospirillum sp. strain AMB-1.</title>
        <authorList>
            <person name="Matsunaga T."/>
            <person name="Okamura Y."/>
            <person name="Fukuda Y."/>
            <person name="Wahyudi A.T."/>
            <person name="Murase Y."/>
            <person name="Takeyama H."/>
        </authorList>
    </citation>
    <scope>NUCLEOTIDE SEQUENCE [LARGE SCALE GENOMIC DNA]</scope>
    <source>
        <strain evidence="8">ATCC 700264 / AMB-1</strain>
    </source>
</reference>
<dbReference type="InterPro" id="IPR011766">
    <property type="entry name" value="TPP_enzyme_TPP-bd"/>
</dbReference>
<dbReference type="CDD" id="cd07035">
    <property type="entry name" value="TPP_PYR_POX_like"/>
    <property type="match status" value="1"/>
</dbReference>
<dbReference type="GO" id="GO:0030976">
    <property type="term" value="F:thiamine pyrophosphate binding"/>
    <property type="evidence" value="ECO:0007669"/>
    <property type="project" value="InterPro"/>
</dbReference>
<evidence type="ECO:0000259" key="5">
    <source>
        <dbReference type="Pfam" id="PF02775"/>
    </source>
</evidence>
<dbReference type="Pfam" id="PF02775">
    <property type="entry name" value="TPP_enzyme_C"/>
    <property type="match status" value="1"/>
</dbReference>
<evidence type="ECO:0000256" key="2">
    <source>
        <dbReference type="ARBA" id="ARBA00023052"/>
    </source>
</evidence>
<gene>
    <name evidence="7" type="ordered locus">amb0792</name>
</gene>
<dbReference type="Pfam" id="PF02776">
    <property type="entry name" value="TPP_enzyme_N"/>
    <property type="match status" value="1"/>
</dbReference>
<dbReference type="GO" id="GO:0005948">
    <property type="term" value="C:acetolactate synthase complex"/>
    <property type="evidence" value="ECO:0007669"/>
    <property type="project" value="TreeGrafter"/>
</dbReference>
<dbReference type="InterPro" id="IPR000399">
    <property type="entry name" value="TPP-bd_CS"/>
</dbReference>
<dbReference type="InterPro" id="IPR029035">
    <property type="entry name" value="DHS-like_NAD/FAD-binding_dom"/>
</dbReference>
<evidence type="ECO:0000256" key="3">
    <source>
        <dbReference type="RuleBase" id="RU362132"/>
    </source>
</evidence>
<dbReference type="InterPro" id="IPR012001">
    <property type="entry name" value="Thiamin_PyroP_enz_TPP-bd_dom"/>
</dbReference>
<keyword evidence="8" id="KW-1185">Reference proteome</keyword>
<protein>
    <submittedName>
        <fullName evidence="7">Thiamine pyrophosphate-requiring enzyme</fullName>
    </submittedName>
</protein>
<dbReference type="EMBL" id="AP007255">
    <property type="protein sequence ID" value="BAE49596.1"/>
    <property type="molecule type" value="Genomic_DNA"/>
</dbReference>
<dbReference type="Gene3D" id="3.40.50.970">
    <property type="match status" value="2"/>
</dbReference>
<evidence type="ECO:0000313" key="8">
    <source>
        <dbReference type="Proteomes" id="UP000007058"/>
    </source>
</evidence>
<dbReference type="Pfam" id="PF00205">
    <property type="entry name" value="TPP_enzyme_M"/>
    <property type="match status" value="1"/>
</dbReference>
<dbReference type="GO" id="GO:0050660">
    <property type="term" value="F:flavin adenine dinucleotide binding"/>
    <property type="evidence" value="ECO:0007669"/>
    <property type="project" value="TreeGrafter"/>
</dbReference>
<dbReference type="RefSeq" id="WP_011383235.1">
    <property type="nucleotide sequence ID" value="NC_007626.1"/>
</dbReference>